<name>A0ABT0BWB1_9BACT</name>
<dbReference type="EMBL" id="JAKZMM010000001">
    <property type="protein sequence ID" value="MCJ2379072.1"/>
    <property type="molecule type" value="Genomic_DNA"/>
</dbReference>
<keyword evidence="2" id="KW-1185">Reference proteome</keyword>
<dbReference type="Pfam" id="PF09719">
    <property type="entry name" value="C_GCAxxG_C_C"/>
    <property type="match status" value="1"/>
</dbReference>
<dbReference type="Proteomes" id="UP001165444">
    <property type="component" value="Unassembled WGS sequence"/>
</dbReference>
<evidence type="ECO:0000313" key="1">
    <source>
        <dbReference type="EMBL" id="MCJ2379072.1"/>
    </source>
</evidence>
<organism evidence="1 2">
    <name type="scientific">Parabacteroides faecalis</name>
    <dbReference type="NCBI Taxonomy" id="2924040"/>
    <lineage>
        <taxon>Bacteria</taxon>
        <taxon>Pseudomonadati</taxon>
        <taxon>Bacteroidota</taxon>
        <taxon>Bacteroidia</taxon>
        <taxon>Bacteroidales</taxon>
        <taxon>Tannerellaceae</taxon>
        <taxon>Parabacteroides</taxon>
    </lineage>
</organism>
<dbReference type="RefSeq" id="WP_022457219.1">
    <property type="nucleotide sequence ID" value="NZ_JAKZMM010000001.1"/>
</dbReference>
<proteinExistence type="predicted"/>
<comment type="caution">
    <text evidence="1">The sequence shown here is derived from an EMBL/GenBank/DDBJ whole genome shotgun (WGS) entry which is preliminary data.</text>
</comment>
<accession>A0ABT0BWB1</accession>
<gene>
    <name evidence="1" type="ORF">MUN53_00290</name>
</gene>
<reference evidence="1 2" key="1">
    <citation type="submission" date="2022-03" db="EMBL/GenBank/DDBJ databases">
        <title>Parabacteroides sp. nov. isolated from swine feces.</title>
        <authorList>
            <person name="Bak J.E."/>
        </authorList>
    </citation>
    <scope>NUCLEOTIDE SEQUENCE [LARGE SCALE GENOMIC DNA]</scope>
    <source>
        <strain evidence="1 2">AGMB00274</strain>
    </source>
</reference>
<evidence type="ECO:0000313" key="2">
    <source>
        <dbReference type="Proteomes" id="UP001165444"/>
    </source>
</evidence>
<protein>
    <submittedName>
        <fullName evidence="1">C-GCAxxG-C-C family protein</fullName>
    </submittedName>
</protein>
<dbReference type="InterPro" id="IPR010181">
    <property type="entry name" value="CGCAxxGCC_motif"/>
</dbReference>
<dbReference type="NCBIfam" id="TIGR01909">
    <property type="entry name" value="C_GCAxxG_C_C"/>
    <property type="match status" value="1"/>
</dbReference>
<sequence length="157" mass="17368">MKDFNIEERVKKAVENFESGYNCAQSVFLAYADVFELDLEMAKSMSVSFGGGMGRMREVCGTVSAMSMLAGFRYPVVDTLDQEARTRNYAIVQKMGSLFKEEFGTIICRELLPPTEASQTSPTPSIRNAAYYSSRPCGHYVAKAAEIAGKMLKGELE</sequence>